<reference evidence="1 2" key="1">
    <citation type="submission" date="2007-03" db="EMBL/GenBank/DDBJ databases">
        <authorList>
            <person name="Fulton L."/>
            <person name="Clifton S."/>
            <person name="Fulton B."/>
            <person name="Xu J."/>
            <person name="Minx P."/>
            <person name="Pepin K.H."/>
            <person name="Johnson M."/>
            <person name="Thiruvilangam P."/>
            <person name="Bhonagiri V."/>
            <person name="Nash W.E."/>
            <person name="Mardis E.R."/>
            <person name="Wilson R.K."/>
        </authorList>
    </citation>
    <scope>NUCLEOTIDE SEQUENCE [LARGE SCALE GENOMIC DNA]</scope>
    <source>
        <strain evidence="2">ATCC 8483 / DSM 1896 / JCM 5824 / BCRC 10623 / CCUG 4943 / NCTC 11153</strain>
    </source>
</reference>
<dbReference type="AlphaFoldDB" id="A0AAN3D863"/>
<accession>A0AAN3D863</accession>
<evidence type="ECO:0000313" key="2">
    <source>
        <dbReference type="Proteomes" id="UP000005475"/>
    </source>
</evidence>
<evidence type="ECO:0000313" key="1">
    <source>
        <dbReference type="EMBL" id="EDO12139.1"/>
    </source>
</evidence>
<comment type="caution">
    <text evidence="1">The sequence shown here is derived from an EMBL/GenBank/DDBJ whole genome shotgun (WGS) entry which is preliminary data.</text>
</comment>
<dbReference type="EMBL" id="AAXF02000047">
    <property type="protein sequence ID" value="EDO12139.1"/>
    <property type="molecule type" value="Genomic_DNA"/>
</dbReference>
<dbReference type="Proteomes" id="UP000005475">
    <property type="component" value="Unassembled WGS sequence"/>
</dbReference>
<organism evidence="1 2">
    <name type="scientific">Bacteroides ovatus (strain ATCC 8483 / DSM 1896 / JCM 5824 / BCRC 10623 / CCUG 4943 / NCTC 11153)</name>
    <dbReference type="NCBI Taxonomy" id="411476"/>
    <lineage>
        <taxon>Bacteria</taxon>
        <taxon>Pseudomonadati</taxon>
        <taxon>Bacteroidota</taxon>
        <taxon>Bacteroidia</taxon>
        <taxon>Bacteroidales</taxon>
        <taxon>Bacteroidaceae</taxon>
        <taxon>Bacteroides</taxon>
    </lineage>
</organism>
<reference evidence="2" key="2">
    <citation type="submission" date="2007-04" db="EMBL/GenBank/DDBJ databases">
        <title>Draft genome sequence of Bacteroides ovatus (ATCC 8483).</title>
        <authorList>
            <person name="Sudarsanam P."/>
            <person name="Ley R."/>
            <person name="Guruge J."/>
            <person name="Turnbaugh P.J."/>
            <person name="Mahowald M."/>
            <person name="Liep D."/>
            <person name="Gordon J."/>
        </authorList>
    </citation>
    <scope>NUCLEOTIDE SEQUENCE [LARGE SCALE GENOMIC DNA]</scope>
    <source>
        <strain evidence="2">ATCC 8483 / DSM 1896 / JCM 5824 / BCRC 10623 / CCUG 4943 / NCTC 11153</strain>
    </source>
</reference>
<sequence length="36" mass="4510">MIHDEEKVKGRLFTCKLLVYRQYRRKVKELEELNML</sequence>
<proteinExistence type="predicted"/>
<name>A0AAN3D863_BACO1</name>
<gene>
    <name evidence="1" type="ORF">BACOVA_02028</name>
</gene>
<protein>
    <submittedName>
        <fullName evidence="1">Uncharacterized protein</fullName>
    </submittedName>
</protein>